<keyword evidence="1" id="KW-1133">Transmembrane helix</keyword>
<dbReference type="AlphaFoldDB" id="A0A7G9RMC3"/>
<sequence length="46" mass="4764">MVKLVVGFVIFAAISLFVIMKAGDKVDMSGEKHGTETVSPGASGTH</sequence>
<organism evidence="2 3">
    <name type="scientific">Diaphorobacter ruginosibacter</name>
    <dbReference type="NCBI Taxonomy" id="1715720"/>
    <lineage>
        <taxon>Bacteria</taxon>
        <taxon>Pseudomonadati</taxon>
        <taxon>Pseudomonadota</taxon>
        <taxon>Betaproteobacteria</taxon>
        <taxon>Burkholderiales</taxon>
        <taxon>Comamonadaceae</taxon>
        <taxon>Diaphorobacter</taxon>
    </lineage>
</organism>
<dbReference type="KEGG" id="drg:H9K76_19900"/>
<keyword evidence="1" id="KW-0472">Membrane</keyword>
<proteinExistence type="predicted"/>
<evidence type="ECO:0000256" key="1">
    <source>
        <dbReference type="SAM" id="Phobius"/>
    </source>
</evidence>
<accession>A0A7G9RMC3</accession>
<name>A0A7G9RMC3_9BURK</name>
<evidence type="ECO:0000313" key="3">
    <source>
        <dbReference type="Proteomes" id="UP000515811"/>
    </source>
</evidence>
<dbReference type="RefSeq" id="WP_187597014.1">
    <property type="nucleotide sequence ID" value="NZ_CP060714.1"/>
</dbReference>
<keyword evidence="3" id="KW-1185">Reference proteome</keyword>
<reference evidence="2 3" key="1">
    <citation type="submission" date="2020-08" db="EMBL/GenBank/DDBJ databases">
        <title>Genome sequence of Diaphorobacter ruginosibacter DSM 27467T.</title>
        <authorList>
            <person name="Hyun D.-W."/>
            <person name="Bae J.-W."/>
        </authorList>
    </citation>
    <scope>NUCLEOTIDE SEQUENCE [LARGE SCALE GENOMIC DNA]</scope>
    <source>
        <strain evidence="2 3">DSM 27467</strain>
    </source>
</reference>
<keyword evidence="1" id="KW-0812">Transmembrane</keyword>
<evidence type="ECO:0000313" key="2">
    <source>
        <dbReference type="EMBL" id="QNN56748.1"/>
    </source>
</evidence>
<feature type="transmembrane region" description="Helical" evidence="1">
    <location>
        <begin position="6"/>
        <end position="23"/>
    </location>
</feature>
<dbReference type="Proteomes" id="UP000515811">
    <property type="component" value="Chromosome"/>
</dbReference>
<gene>
    <name evidence="2" type="ORF">H9K76_19900</name>
</gene>
<protein>
    <submittedName>
        <fullName evidence="2">Uncharacterized protein</fullName>
    </submittedName>
</protein>
<dbReference type="EMBL" id="CP060714">
    <property type="protein sequence ID" value="QNN56748.1"/>
    <property type="molecule type" value="Genomic_DNA"/>
</dbReference>